<gene>
    <name evidence="6" type="ORF">H9659_02940</name>
</gene>
<protein>
    <submittedName>
        <fullName evidence="6">NAD(P)-dependent oxidoreductase</fullName>
    </submittedName>
</protein>
<dbReference type="Gene3D" id="3.40.50.720">
    <property type="entry name" value="NAD(P)-binding Rossmann-like Domain"/>
    <property type="match status" value="1"/>
</dbReference>
<dbReference type="InterPro" id="IPR015815">
    <property type="entry name" value="HIBADH-related"/>
</dbReference>
<dbReference type="InterPro" id="IPR008927">
    <property type="entry name" value="6-PGluconate_DH-like_C_sf"/>
</dbReference>
<dbReference type="Pfam" id="PF14833">
    <property type="entry name" value="NAD_binding_11"/>
    <property type="match status" value="1"/>
</dbReference>
<evidence type="ECO:0000259" key="4">
    <source>
        <dbReference type="Pfam" id="PF03446"/>
    </source>
</evidence>
<reference evidence="6 7" key="1">
    <citation type="submission" date="2020-08" db="EMBL/GenBank/DDBJ databases">
        <title>A Genomic Blueprint of the Chicken Gut Microbiome.</title>
        <authorList>
            <person name="Gilroy R."/>
            <person name="Ravi A."/>
            <person name="Getino M."/>
            <person name="Pursley I."/>
            <person name="Horton D.L."/>
            <person name="Alikhan N.-F."/>
            <person name="Baker D."/>
            <person name="Gharbi K."/>
            <person name="Hall N."/>
            <person name="Watson M."/>
            <person name="Adriaenssens E.M."/>
            <person name="Foster-Nyarko E."/>
            <person name="Jarju S."/>
            <person name="Secka A."/>
            <person name="Antonio M."/>
            <person name="Oren A."/>
            <person name="Chaudhuri R."/>
            <person name="La Ragione R.M."/>
            <person name="Hildebrand F."/>
            <person name="Pallen M.J."/>
        </authorList>
    </citation>
    <scope>NUCLEOTIDE SEQUENCE [LARGE SCALE GENOMIC DNA]</scope>
    <source>
        <strain evidence="6 7">Sa3CUA8</strain>
    </source>
</reference>
<dbReference type="SUPFAM" id="SSF48179">
    <property type="entry name" value="6-phosphogluconate dehydrogenase C-terminal domain-like"/>
    <property type="match status" value="1"/>
</dbReference>
<evidence type="ECO:0000256" key="1">
    <source>
        <dbReference type="ARBA" id="ARBA00009080"/>
    </source>
</evidence>
<evidence type="ECO:0000259" key="5">
    <source>
        <dbReference type="Pfam" id="PF14833"/>
    </source>
</evidence>
<name>A0ABR8PGK1_9BACL</name>
<dbReference type="PANTHER" id="PTHR43060:SF15">
    <property type="entry name" value="3-HYDROXYISOBUTYRATE DEHYDROGENASE-LIKE 1, MITOCHONDRIAL-RELATED"/>
    <property type="match status" value="1"/>
</dbReference>
<dbReference type="EMBL" id="JACSQY010000001">
    <property type="protein sequence ID" value="MBD7907294.1"/>
    <property type="molecule type" value="Genomic_DNA"/>
</dbReference>
<evidence type="ECO:0000313" key="6">
    <source>
        <dbReference type="EMBL" id="MBD7907294.1"/>
    </source>
</evidence>
<evidence type="ECO:0000256" key="3">
    <source>
        <dbReference type="ARBA" id="ARBA00023027"/>
    </source>
</evidence>
<dbReference type="RefSeq" id="WP_191688441.1">
    <property type="nucleotide sequence ID" value="NZ_JACSQY010000001.1"/>
</dbReference>
<dbReference type="Gene3D" id="1.10.1040.10">
    <property type="entry name" value="N-(1-d-carboxylethyl)-l-norvaline Dehydrogenase, domain 2"/>
    <property type="match status" value="1"/>
</dbReference>
<evidence type="ECO:0000256" key="2">
    <source>
        <dbReference type="ARBA" id="ARBA00023002"/>
    </source>
</evidence>
<sequence>MKNISFIGTGVMGASIVKHLLQAGYPVTVHTRTKAKAEPLLTAGAKWASTVAGAVQGADLIFTMVGMPDDVEEIYLNGNGILANGTRGQIVVDMTTSSPALAKEIDQAAAERGMASLDAPVSGGDVGAKNGTLSIMCGGEETVFESVKPIFSLFGSRIIRQGGAGAGQHTKMSNQLAIATNMIGVCEALAYAEKAGLDLERVLESISPGAAGSWSLSNLGPRMLAGNFEPGFYTKHFLKDLRIALDEARNMNLELPGLQLAARLYEDLMAKGYGDKGTQVLFKHYQS</sequence>
<dbReference type="InterPro" id="IPR029154">
    <property type="entry name" value="HIBADH-like_NADP-bd"/>
</dbReference>
<dbReference type="Proteomes" id="UP000659496">
    <property type="component" value="Unassembled WGS sequence"/>
</dbReference>
<evidence type="ECO:0000313" key="7">
    <source>
        <dbReference type="Proteomes" id="UP000659496"/>
    </source>
</evidence>
<proteinExistence type="inferred from homology"/>
<dbReference type="InterPro" id="IPR006115">
    <property type="entry name" value="6PGDH_NADP-bd"/>
</dbReference>
<accession>A0ABR8PGK1</accession>
<keyword evidence="2" id="KW-0560">Oxidoreductase</keyword>
<dbReference type="InterPro" id="IPR036291">
    <property type="entry name" value="NAD(P)-bd_dom_sf"/>
</dbReference>
<dbReference type="Pfam" id="PF03446">
    <property type="entry name" value="NAD_binding_2"/>
    <property type="match status" value="1"/>
</dbReference>
<comment type="similarity">
    <text evidence="1">Belongs to the HIBADH-related family.</text>
</comment>
<feature type="domain" description="6-phosphogluconate dehydrogenase NADP-binding" evidence="4">
    <location>
        <begin position="3"/>
        <end position="159"/>
    </location>
</feature>
<dbReference type="PIRSF" id="PIRSF000103">
    <property type="entry name" value="HIBADH"/>
    <property type="match status" value="1"/>
</dbReference>
<comment type="caution">
    <text evidence="6">The sequence shown here is derived from an EMBL/GenBank/DDBJ whole genome shotgun (WGS) entry which is preliminary data.</text>
</comment>
<keyword evidence="7" id="KW-1185">Reference proteome</keyword>
<dbReference type="SUPFAM" id="SSF51735">
    <property type="entry name" value="NAD(P)-binding Rossmann-fold domains"/>
    <property type="match status" value="1"/>
</dbReference>
<keyword evidence="3" id="KW-0520">NAD</keyword>
<dbReference type="PANTHER" id="PTHR43060">
    <property type="entry name" value="3-HYDROXYISOBUTYRATE DEHYDROGENASE-LIKE 1, MITOCHONDRIAL-RELATED"/>
    <property type="match status" value="1"/>
</dbReference>
<organism evidence="6 7">
    <name type="scientific">Sporosarcina gallistercoris</name>
    <dbReference type="NCBI Taxonomy" id="2762245"/>
    <lineage>
        <taxon>Bacteria</taxon>
        <taxon>Bacillati</taxon>
        <taxon>Bacillota</taxon>
        <taxon>Bacilli</taxon>
        <taxon>Bacillales</taxon>
        <taxon>Caryophanaceae</taxon>
        <taxon>Sporosarcina</taxon>
    </lineage>
</organism>
<dbReference type="InterPro" id="IPR013328">
    <property type="entry name" value="6PGD_dom2"/>
</dbReference>
<feature type="domain" description="3-hydroxyisobutyrate dehydrogenase-like NAD-binding" evidence="5">
    <location>
        <begin position="165"/>
        <end position="283"/>
    </location>
</feature>